<evidence type="ECO:0000313" key="4">
    <source>
        <dbReference type="EMBL" id="WOV84316.1"/>
    </source>
</evidence>
<proteinExistence type="inferred from homology"/>
<dbReference type="InterPro" id="IPR032466">
    <property type="entry name" value="Metal_Hydrolase"/>
</dbReference>
<keyword evidence="3 4" id="KW-0378">Hydrolase</keyword>
<dbReference type="SUPFAM" id="SSF51556">
    <property type="entry name" value="Metallo-dependent hydrolases"/>
    <property type="match status" value="1"/>
</dbReference>
<evidence type="ECO:0000256" key="3">
    <source>
        <dbReference type="ARBA" id="ARBA00022801"/>
    </source>
</evidence>
<reference evidence="4 5" key="1">
    <citation type="submission" date="2023-01" db="EMBL/GenBank/DDBJ databases">
        <title>Sporosarcina sp. nov., isolated from Korean tranditional fermented seafood 'Jeotgal'.</title>
        <authorList>
            <person name="Yang A.-I."/>
        </authorList>
    </citation>
    <scope>NUCLEOTIDE SEQUENCE [LARGE SCALE GENOMIC DNA]</scope>
    <source>
        <strain evidence="4 5">B2O-1</strain>
    </source>
</reference>
<keyword evidence="2" id="KW-0479">Metal-binding</keyword>
<evidence type="ECO:0000256" key="1">
    <source>
        <dbReference type="ARBA" id="ARBA00009275"/>
    </source>
</evidence>
<gene>
    <name evidence="4" type="ORF">PGH26_15875</name>
</gene>
<evidence type="ECO:0000313" key="5">
    <source>
        <dbReference type="Proteomes" id="UP001303532"/>
    </source>
</evidence>
<keyword evidence="5" id="KW-1185">Reference proteome</keyword>
<dbReference type="CDD" id="cd01310">
    <property type="entry name" value="TatD_DNAse"/>
    <property type="match status" value="1"/>
</dbReference>
<protein>
    <submittedName>
        <fullName evidence="4">TatD family hydrolase</fullName>
    </submittedName>
</protein>
<dbReference type="GO" id="GO:0016787">
    <property type="term" value="F:hydrolase activity"/>
    <property type="evidence" value="ECO:0007669"/>
    <property type="project" value="UniProtKB-KW"/>
</dbReference>
<accession>A0ABZ0KVW5</accession>
<organism evidence="4 5">
    <name type="scientific">Sporosarcina jeotgali</name>
    <dbReference type="NCBI Taxonomy" id="3020056"/>
    <lineage>
        <taxon>Bacteria</taxon>
        <taxon>Bacillati</taxon>
        <taxon>Bacillota</taxon>
        <taxon>Bacilli</taxon>
        <taxon>Bacillales</taxon>
        <taxon>Caryophanaceae</taxon>
        <taxon>Sporosarcina</taxon>
    </lineage>
</organism>
<dbReference type="Pfam" id="PF01026">
    <property type="entry name" value="TatD_DNase"/>
    <property type="match status" value="1"/>
</dbReference>
<dbReference type="PROSITE" id="PS01137">
    <property type="entry name" value="TATD_1"/>
    <property type="match status" value="1"/>
</dbReference>
<sequence>MCNQLIDAHIHLDMYEEPDRSRLIQELGNSSVEALISVSNNLASSYRQLELAQLDSRIKPAIGYHPEQALPEEEELQSILQLIDDKRNQIIAIGEVGLPYYLRQETPGLELKPYVELLERFIQKSAAYDLPIVLHAVYEDAEVACDLLEKHQVTHAHFHWFKGSDRVLERILSNGYVVSVTPDVTYKPKIHRIVKQTPLSQLMVETDGPWPFEGRFTGEMTSPAMMHDSVQSIAELKGIELGETYRQLYETTKAFYRIKA</sequence>
<dbReference type="PANTHER" id="PTHR46317:SF1">
    <property type="entry name" value="HYDROLASE, TATD FAMILY"/>
    <property type="match status" value="1"/>
</dbReference>
<dbReference type="PANTHER" id="PTHR46317">
    <property type="entry name" value="HYDROLASE OF PHP SUPERFAMILY-RELATED PROTEIN"/>
    <property type="match status" value="1"/>
</dbReference>
<dbReference type="Proteomes" id="UP001303532">
    <property type="component" value="Chromosome"/>
</dbReference>
<dbReference type="Gene3D" id="3.20.20.140">
    <property type="entry name" value="Metal-dependent hydrolases"/>
    <property type="match status" value="1"/>
</dbReference>
<evidence type="ECO:0000256" key="2">
    <source>
        <dbReference type="ARBA" id="ARBA00022723"/>
    </source>
</evidence>
<dbReference type="InterPro" id="IPR018228">
    <property type="entry name" value="DNase_TatD-rel_CS"/>
</dbReference>
<dbReference type="EMBL" id="CP116341">
    <property type="protein sequence ID" value="WOV84316.1"/>
    <property type="molecule type" value="Genomic_DNA"/>
</dbReference>
<dbReference type="RefSeq" id="WP_323691974.1">
    <property type="nucleotide sequence ID" value="NZ_CP116341.1"/>
</dbReference>
<comment type="similarity">
    <text evidence="1">Belongs to the metallo-dependent hydrolases superfamily. TatD-type hydrolase family.</text>
</comment>
<name>A0ABZ0KVW5_9BACL</name>
<dbReference type="PIRSF" id="PIRSF005902">
    <property type="entry name" value="DNase_TatD"/>
    <property type="match status" value="1"/>
</dbReference>
<dbReference type="InterPro" id="IPR001130">
    <property type="entry name" value="TatD-like"/>
</dbReference>